<dbReference type="KEGG" id="cfer:D4Z93_11275"/>
<dbReference type="AlphaFoldDB" id="A0A386H6A7"/>
<dbReference type="RefSeq" id="WP_119973605.1">
    <property type="nucleotide sequence ID" value="NZ_CP032416.1"/>
</dbReference>
<evidence type="ECO:0000313" key="10">
    <source>
        <dbReference type="Proteomes" id="UP000266301"/>
    </source>
</evidence>
<dbReference type="GO" id="GO:0005737">
    <property type="term" value="C:cytoplasm"/>
    <property type="evidence" value="ECO:0007669"/>
    <property type="project" value="UniProtKB-SubCell"/>
</dbReference>
<dbReference type="PROSITE" id="PS50995">
    <property type="entry name" value="HTH_MARR_2"/>
    <property type="match status" value="1"/>
</dbReference>
<keyword evidence="2" id="KW-0805">Transcription regulation</keyword>
<organism evidence="9 10">
    <name type="scientific">Clostridium fermenticellae</name>
    <dbReference type="NCBI Taxonomy" id="2068654"/>
    <lineage>
        <taxon>Bacteria</taxon>
        <taxon>Bacillati</taxon>
        <taxon>Bacillota</taxon>
        <taxon>Clostridia</taxon>
        <taxon>Eubacteriales</taxon>
        <taxon>Clostridiaceae</taxon>
        <taxon>Clostridium</taxon>
    </lineage>
</organism>
<dbReference type="PANTHER" id="PTHR42756:SF1">
    <property type="entry name" value="TRANSCRIPTIONAL REPRESSOR OF EMRAB OPERON"/>
    <property type="match status" value="1"/>
</dbReference>
<evidence type="ECO:0000256" key="4">
    <source>
        <dbReference type="ARBA" id="ARBA00023163"/>
    </source>
</evidence>
<evidence type="ECO:0000256" key="3">
    <source>
        <dbReference type="ARBA" id="ARBA00023125"/>
    </source>
</evidence>
<feature type="domain" description="HTH marR-type" evidence="8">
    <location>
        <begin position="1"/>
        <end position="148"/>
    </location>
</feature>
<reference evidence="9 10" key="1">
    <citation type="journal article" date="2019" name="Int. J. Syst. Evol. Microbiol.">
        <title>Clostridium fermenticellae sp. nov., isolated from the mud in a fermentation cellar for the production of the Chinese liquor, baijiu.</title>
        <authorList>
            <person name="Xu P.X."/>
            <person name="Chai L.J."/>
            <person name="Qiu T."/>
            <person name="Zhang X.J."/>
            <person name="Lu Z.M."/>
            <person name="Xiao C."/>
            <person name="Wang S.T."/>
            <person name="Shen C.H."/>
            <person name="Shi J.S."/>
            <person name="Xu Z.H."/>
        </authorList>
    </citation>
    <scope>NUCLEOTIDE SEQUENCE [LARGE SCALE GENOMIC DNA]</scope>
    <source>
        <strain evidence="9 10">JN500901</strain>
    </source>
</reference>
<dbReference type="InterPro" id="IPR055166">
    <property type="entry name" value="Transc_reg_Sar_Rot_HTH"/>
</dbReference>
<comment type="similarity">
    <text evidence="5">Belongs to the SarZ family.</text>
</comment>
<dbReference type="SMART" id="SM00347">
    <property type="entry name" value="HTH_MARR"/>
    <property type="match status" value="1"/>
</dbReference>
<name>A0A386H6A7_9CLOT</name>
<dbReference type="InterPro" id="IPR036388">
    <property type="entry name" value="WH-like_DNA-bd_sf"/>
</dbReference>
<protein>
    <recommendedName>
        <fullName evidence="6">HTH-type transcriptional regulator SarZ</fullName>
    </recommendedName>
    <alternativeName>
        <fullName evidence="7">Staphylococcal accessory regulator Z</fullName>
    </alternativeName>
</protein>
<gene>
    <name evidence="9" type="ORF">D4Z93_11275</name>
</gene>
<comment type="subcellular location">
    <subcellularLocation>
        <location evidence="1">Cytoplasm</location>
    </subcellularLocation>
</comment>
<dbReference type="Pfam" id="PF22381">
    <property type="entry name" value="Staph_reg_Sar_Rot"/>
    <property type="match status" value="1"/>
</dbReference>
<evidence type="ECO:0000256" key="2">
    <source>
        <dbReference type="ARBA" id="ARBA00023015"/>
    </source>
</evidence>
<dbReference type="PANTHER" id="PTHR42756">
    <property type="entry name" value="TRANSCRIPTIONAL REGULATOR, MARR"/>
    <property type="match status" value="1"/>
</dbReference>
<dbReference type="SUPFAM" id="SSF46785">
    <property type="entry name" value="Winged helix' DNA-binding domain"/>
    <property type="match status" value="1"/>
</dbReference>
<evidence type="ECO:0000256" key="1">
    <source>
        <dbReference type="ARBA" id="ARBA00004496"/>
    </source>
</evidence>
<keyword evidence="10" id="KW-1185">Reference proteome</keyword>
<dbReference type="Proteomes" id="UP000266301">
    <property type="component" value="Chromosome"/>
</dbReference>
<dbReference type="EMBL" id="CP032416">
    <property type="protein sequence ID" value="AYD41073.1"/>
    <property type="molecule type" value="Genomic_DNA"/>
</dbReference>
<dbReference type="Gene3D" id="1.10.10.10">
    <property type="entry name" value="Winged helix-like DNA-binding domain superfamily/Winged helix DNA-binding domain"/>
    <property type="match status" value="1"/>
</dbReference>
<accession>A0A386H6A7</accession>
<dbReference type="OrthoDB" id="9790052at2"/>
<keyword evidence="4" id="KW-0804">Transcription</keyword>
<evidence type="ECO:0000256" key="7">
    <source>
        <dbReference type="ARBA" id="ARBA00047207"/>
    </source>
</evidence>
<dbReference type="InterPro" id="IPR000835">
    <property type="entry name" value="HTH_MarR-typ"/>
</dbReference>
<sequence>METSILNSIGPQIKIANTLIEKELNNRIAEILTEYNLTGPQVALMIYIFEAKGRTVTQKELADKFVLNHSTIRSIVKRLEKMQLIDVAHLKSDKRQIVLSLSGKGYNVIKNHINQIYKVMKNVNQKIVKNMSEDDQKYFSNSLNKIIKNFNI</sequence>
<dbReference type="GO" id="GO:0003700">
    <property type="term" value="F:DNA-binding transcription factor activity"/>
    <property type="evidence" value="ECO:0007669"/>
    <property type="project" value="InterPro"/>
</dbReference>
<dbReference type="InterPro" id="IPR036390">
    <property type="entry name" value="WH_DNA-bd_sf"/>
</dbReference>
<evidence type="ECO:0000313" key="9">
    <source>
        <dbReference type="EMBL" id="AYD41073.1"/>
    </source>
</evidence>
<dbReference type="GO" id="GO:0003677">
    <property type="term" value="F:DNA binding"/>
    <property type="evidence" value="ECO:0007669"/>
    <property type="project" value="UniProtKB-KW"/>
</dbReference>
<evidence type="ECO:0000259" key="8">
    <source>
        <dbReference type="PROSITE" id="PS50995"/>
    </source>
</evidence>
<proteinExistence type="inferred from homology"/>
<evidence type="ECO:0000256" key="6">
    <source>
        <dbReference type="ARBA" id="ARBA00047188"/>
    </source>
</evidence>
<keyword evidence="3" id="KW-0238">DNA-binding</keyword>
<evidence type="ECO:0000256" key="5">
    <source>
        <dbReference type="ARBA" id="ARBA00046337"/>
    </source>
</evidence>